<accession>A0A8S5V7A7</accession>
<evidence type="ECO:0008006" key="2">
    <source>
        <dbReference type="Google" id="ProtNLM"/>
    </source>
</evidence>
<protein>
    <recommendedName>
        <fullName evidence="2">Tail protein</fullName>
    </recommendedName>
</protein>
<proteinExistence type="predicted"/>
<name>A0A8S5V7A7_9CAUD</name>
<sequence>MIMRFVEETDGKSFVQVNDGSKKDEKEYASKGVAGTALGLGIAGTALWLLNGGLNGCGLFGRNCGAATAAEIAVNSNEQYLERKECEDMVALTNAMWQHVYNEQGQRFNDRQVINQEMFGIYSAMRNGFDVINAKHNQDAFDLYKYSRDSKDELAGEIGALRTEVAVLKATRPYQDKLIQCDIQRVAEHADFNLWRRTCRMITGELVLPNEPTVTGYPSYNPCHPASTTPTPAA</sequence>
<reference evidence="1" key="1">
    <citation type="journal article" date="2021" name="Proc. Natl. Acad. Sci. U.S.A.">
        <title>A Catalog of Tens of Thousands of Viruses from Human Metagenomes Reveals Hidden Associations with Chronic Diseases.</title>
        <authorList>
            <person name="Tisza M.J."/>
            <person name="Buck C.B."/>
        </authorList>
    </citation>
    <scope>NUCLEOTIDE SEQUENCE</scope>
    <source>
        <strain evidence="1">CtUXy6</strain>
    </source>
</reference>
<evidence type="ECO:0000313" key="1">
    <source>
        <dbReference type="EMBL" id="DAG02626.1"/>
    </source>
</evidence>
<organism evidence="1">
    <name type="scientific">CrAss-like virus sp. ctUXy6</name>
    <dbReference type="NCBI Taxonomy" id="2825835"/>
    <lineage>
        <taxon>Viruses</taxon>
        <taxon>Duplodnaviria</taxon>
        <taxon>Heunggongvirae</taxon>
        <taxon>Uroviricota</taxon>
        <taxon>Caudoviricetes</taxon>
        <taxon>Crassvirales</taxon>
    </lineage>
</organism>
<dbReference type="EMBL" id="BK016212">
    <property type="protein sequence ID" value="DAG02626.1"/>
    <property type="molecule type" value="Genomic_DNA"/>
</dbReference>